<organism evidence="2 3">
    <name type="scientific">Gonium pectorale</name>
    <name type="common">Green alga</name>
    <dbReference type="NCBI Taxonomy" id="33097"/>
    <lineage>
        <taxon>Eukaryota</taxon>
        <taxon>Viridiplantae</taxon>
        <taxon>Chlorophyta</taxon>
        <taxon>core chlorophytes</taxon>
        <taxon>Chlorophyceae</taxon>
        <taxon>CS clade</taxon>
        <taxon>Chlamydomonadales</taxon>
        <taxon>Volvocaceae</taxon>
        <taxon>Gonium</taxon>
    </lineage>
</organism>
<comment type="caution">
    <text evidence="2">The sequence shown here is derived from an EMBL/GenBank/DDBJ whole genome shotgun (WGS) entry which is preliminary data.</text>
</comment>
<evidence type="ECO:0000256" key="1">
    <source>
        <dbReference type="SAM" id="MobiDB-lite"/>
    </source>
</evidence>
<dbReference type="Proteomes" id="UP000075714">
    <property type="component" value="Unassembled WGS sequence"/>
</dbReference>
<dbReference type="AlphaFoldDB" id="A0A150GNW8"/>
<keyword evidence="3" id="KW-1185">Reference proteome</keyword>
<feature type="region of interest" description="Disordered" evidence="1">
    <location>
        <begin position="308"/>
        <end position="341"/>
    </location>
</feature>
<protein>
    <submittedName>
        <fullName evidence="2">Uncharacterized protein</fullName>
    </submittedName>
</protein>
<name>A0A150GNW8_GONPE</name>
<proteinExistence type="predicted"/>
<dbReference type="OrthoDB" id="550147at2759"/>
<evidence type="ECO:0000313" key="3">
    <source>
        <dbReference type="Proteomes" id="UP000075714"/>
    </source>
</evidence>
<evidence type="ECO:0000313" key="2">
    <source>
        <dbReference type="EMBL" id="KXZ51517.1"/>
    </source>
</evidence>
<accession>A0A150GNW8</accession>
<feature type="region of interest" description="Disordered" evidence="1">
    <location>
        <begin position="252"/>
        <end position="277"/>
    </location>
</feature>
<gene>
    <name evidence="2" type="ORF">GPECTOR_12g480</name>
</gene>
<reference evidence="3" key="1">
    <citation type="journal article" date="2016" name="Nat. Commun.">
        <title>The Gonium pectorale genome demonstrates co-option of cell cycle regulation during the evolution of multicellularity.</title>
        <authorList>
            <person name="Hanschen E.R."/>
            <person name="Marriage T.N."/>
            <person name="Ferris P.J."/>
            <person name="Hamaji T."/>
            <person name="Toyoda A."/>
            <person name="Fujiyama A."/>
            <person name="Neme R."/>
            <person name="Noguchi H."/>
            <person name="Minakuchi Y."/>
            <person name="Suzuki M."/>
            <person name="Kawai-Toyooka H."/>
            <person name="Smith D.R."/>
            <person name="Sparks H."/>
            <person name="Anderson J."/>
            <person name="Bakaric R."/>
            <person name="Luria V."/>
            <person name="Karger A."/>
            <person name="Kirschner M.W."/>
            <person name="Durand P.M."/>
            <person name="Michod R.E."/>
            <person name="Nozaki H."/>
            <person name="Olson B.J."/>
        </authorList>
    </citation>
    <scope>NUCLEOTIDE SEQUENCE [LARGE SCALE GENOMIC DNA]</scope>
    <source>
        <strain evidence="3">NIES-2863</strain>
    </source>
</reference>
<sequence>MPGLPLLSDLASRYPLRHAPASGPHVSLVSGQLYVSERVQEAIGAGGRRATAAAPQPGAQPAVPLPQAAALMQPYYGAALPYRSAASAASSRRSIDLSSPLASSRAEQLPPGHPLAAAASASATTTSVAVAAAAAATAAYPPAATGYLAQRRAEREQRAMLAAASASAAAQLRGRTASEELGPAAVRTGGSGVWAWGPNSGSGGLDSPNAVGLSQLNQGALLAVTARQGGGGSLGRGDGGKREGIERWLAAHPGAPPPEAAGGSGMGQLPSRDGSVDEASVPLHAYGAAYGGRAYARGGVPGALAATTAAPRIGSPLRGASRAALSPERDRPSGAGKGGWA</sequence>
<dbReference type="EMBL" id="LSYV01000013">
    <property type="protein sequence ID" value="KXZ51517.1"/>
    <property type="molecule type" value="Genomic_DNA"/>
</dbReference>